<reference evidence="4" key="2">
    <citation type="submission" date="2025-08" db="UniProtKB">
        <authorList>
            <consortium name="RefSeq"/>
        </authorList>
    </citation>
    <scope>IDENTIFICATION</scope>
    <source>
        <tissue evidence="4">Whole plant</tissue>
    </source>
</reference>
<dbReference type="KEGG" id="adu:107477825"/>
<keyword evidence="1" id="KW-1133">Transmembrane helix</keyword>
<dbReference type="InterPro" id="IPR029063">
    <property type="entry name" value="SAM-dependent_MTases_sf"/>
</dbReference>
<evidence type="ECO:0000313" key="4">
    <source>
        <dbReference type="RefSeq" id="XP_015953381.2"/>
    </source>
</evidence>
<dbReference type="SUPFAM" id="SSF53335">
    <property type="entry name" value="S-adenosyl-L-methionine-dependent methyltransferases"/>
    <property type="match status" value="1"/>
</dbReference>
<dbReference type="Pfam" id="PF08241">
    <property type="entry name" value="Methyltransf_11"/>
    <property type="match status" value="1"/>
</dbReference>
<dbReference type="GO" id="GO:0008757">
    <property type="term" value="F:S-adenosylmethionine-dependent methyltransferase activity"/>
    <property type="evidence" value="ECO:0007669"/>
    <property type="project" value="InterPro"/>
</dbReference>
<proteinExistence type="predicted"/>
<evidence type="ECO:0000256" key="1">
    <source>
        <dbReference type="SAM" id="Phobius"/>
    </source>
</evidence>
<keyword evidence="3" id="KW-1185">Reference proteome</keyword>
<name>A0A6P4CM39_ARADU</name>
<organism evidence="3 4">
    <name type="scientific">Arachis duranensis</name>
    <name type="common">Wild peanut</name>
    <dbReference type="NCBI Taxonomy" id="130453"/>
    <lineage>
        <taxon>Eukaryota</taxon>
        <taxon>Viridiplantae</taxon>
        <taxon>Streptophyta</taxon>
        <taxon>Embryophyta</taxon>
        <taxon>Tracheophyta</taxon>
        <taxon>Spermatophyta</taxon>
        <taxon>Magnoliopsida</taxon>
        <taxon>eudicotyledons</taxon>
        <taxon>Gunneridae</taxon>
        <taxon>Pentapetalae</taxon>
        <taxon>rosids</taxon>
        <taxon>fabids</taxon>
        <taxon>Fabales</taxon>
        <taxon>Fabaceae</taxon>
        <taxon>Papilionoideae</taxon>
        <taxon>50 kb inversion clade</taxon>
        <taxon>dalbergioids sensu lato</taxon>
        <taxon>Dalbergieae</taxon>
        <taxon>Pterocarpus clade</taxon>
        <taxon>Arachis</taxon>
    </lineage>
</organism>
<dbReference type="AlphaFoldDB" id="A0A6P4CM39"/>
<dbReference type="Gene3D" id="3.40.50.150">
    <property type="entry name" value="Vaccinia Virus protein VP39"/>
    <property type="match status" value="1"/>
</dbReference>
<feature type="transmembrane region" description="Helical" evidence="1">
    <location>
        <begin position="12"/>
        <end position="29"/>
    </location>
</feature>
<dbReference type="Proteomes" id="UP000515211">
    <property type="component" value="Chromosome 3"/>
</dbReference>
<dbReference type="InterPro" id="IPR013216">
    <property type="entry name" value="Methyltransf_11"/>
</dbReference>
<dbReference type="GeneID" id="107477825"/>
<accession>A0A6P4CM39</accession>
<feature type="domain" description="Methyltransferase type 11" evidence="2">
    <location>
        <begin position="104"/>
        <end position="185"/>
    </location>
</feature>
<dbReference type="PANTHER" id="PTHR45085:SF3">
    <property type="entry name" value="S-ADENOSYL-L-METHIONINE-DEPENDENT METHYLTRANSFERASES SUPERFAMILY PROTEIN"/>
    <property type="match status" value="1"/>
</dbReference>
<keyword evidence="1" id="KW-0472">Membrane</keyword>
<dbReference type="CDD" id="cd02440">
    <property type="entry name" value="AdoMet_MTases"/>
    <property type="match status" value="1"/>
</dbReference>
<protein>
    <submittedName>
        <fullName evidence="4">Uncharacterized protein LOC107477825 isoform X1</fullName>
    </submittedName>
</protein>
<reference evidence="3" key="1">
    <citation type="journal article" date="2016" name="Nat. Genet.">
        <title>The genome sequences of Arachis duranensis and Arachis ipaensis, the diploid ancestors of cultivated peanut.</title>
        <authorList>
            <person name="Bertioli D.J."/>
            <person name="Cannon S.B."/>
            <person name="Froenicke L."/>
            <person name="Huang G."/>
            <person name="Farmer A.D."/>
            <person name="Cannon E.K."/>
            <person name="Liu X."/>
            <person name="Gao D."/>
            <person name="Clevenger J."/>
            <person name="Dash S."/>
            <person name="Ren L."/>
            <person name="Moretzsohn M.C."/>
            <person name="Shirasawa K."/>
            <person name="Huang W."/>
            <person name="Vidigal B."/>
            <person name="Abernathy B."/>
            <person name="Chu Y."/>
            <person name="Niederhuth C.E."/>
            <person name="Umale P."/>
            <person name="Araujo A.C."/>
            <person name="Kozik A."/>
            <person name="Kim K.D."/>
            <person name="Burow M.D."/>
            <person name="Varshney R.K."/>
            <person name="Wang X."/>
            <person name="Zhang X."/>
            <person name="Barkley N."/>
            <person name="Guimaraes P.M."/>
            <person name="Isobe S."/>
            <person name="Guo B."/>
            <person name="Liao B."/>
            <person name="Stalker H.T."/>
            <person name="Schmitz R.J."/>
            <person name="Scheffler B.E."/>
            <person name="Leal-Bertioli S.C."/>
            <person name="Xun X."/>
            <person name="Jackson S.A."/>
            <person name="Michelmore R."/>
            <person name="Ozias-Akins P."/>
        </authorList>
    </citation>
    <scope>NUCLEOTIDE SEQUENCE [LARGE SCALE GENOMIC DNA]</scope>
    <source>
        <strain evidence="3">cv. V14167</strain>
    </source>
</reference>
<dbReference type="PANTHER" id="PTHR45085">
    <property type="entry name" value="F21J9.14"/>
    <property type="match status" value="1"/>
</dbReference>
<dbReference type="CDD" id="cd09272">
    <property type="entry name" value="RNase_HI_RT_Ty1"/>
    <property type="match status" value="1"/>
</dbReference>
<gene>
    <name evidence="4" type="primary">LOC107477825</name>
</gene>
<dbReference type="RefSeq" id="XP_015953381.2">
    <property type="nucleotide sequence ID" value="XM_016097895.3"/>
</dbReference>
<evidence type="ECO:0000313" key="3">
    <source>
        <dbReference type="Proteomes" id="UP000515211"/>
    </source>
</evidence>
<evidence type="ECO:0000259" key="2">
    <source>
        <dbReference type="Pfam" id="PF08241"/>
    </source>
</evidence>
<sequence>MDREIERFLKRLSFVAIAIASTTLILLFLQTPDTCVPSDAPLKPHLRFPKSTCDFTTRIHAPLHKKNQRLWSTRDWNSKVQSFSSAVFLPLRRLGILANHSKVLCVSAGAGHEVAALSGSGVEDVTGVELVDSPPLVQRADPHNLPFFDGAFDLAFSARLDEALFPARFAAEMERTVRSGGSCVVAVAECGDDEVREVVGLFRKSRSGQNGPGLAHEHPYWQLIKRILRYISCTLSYGLHLHKNSTLDLTAYSDSDWGGDPDNRKSTSGFCVFLGKNLVLWSSKKQSVVARSNTKAEYRTMSDLVAELIWVKNLLCELKHPVFELPIIYCDNLSVMLWLQIQYFTQSPSVLKLICTL</sequence>
<keyword evidence="1" id="KW-0812">Transmembrane</keyword>